<name>A0A7J6WFJ9_THATH</name>
<evidence type="ECO:0000313" key="2">
    <source>
        <dbReference type="Proteomes" id="UP000554482"/>
    </source>
</evidence>
<gene>
    <name evidence="1" type="ORF">FRX31_014680</name>
</gene>
<evidence type="ECO:0000313" key="1">
    <source>
        <dbReference type="EMBL" id="KAF5195733.1"/>
    </source>
</evidence>
<comment type="caution">
    <text evidence="1">The sequence shown here is derived from an EMBL/GenBank/DDBJ whole genome shotgun (WGS) entry which is preliminary data.</text>
</comment>
<proteinExistence type="predicted"/>
<sequence>MQQAGSHRRSVMDYRGRVNRNFSKCYELIEGKYLEVVGFYGYRVWDKIQLTEKSDGRVFQGSTSYEGGG</sequence>
<accession>A0A7J6WFJ9</accession>
<protein>
    <submittedName>
        <fullName evidence="1">Uncharacterized protein</fullName>
    </submittedName>
</protein>
<feature type="non-terminal residue" evidence="1">
    <location>
        <position position="69"/>
    </location>
</feature>
<dbReference type="EMBL" id="JABWDY010016929">
    <property type="protein sequence ID" value="KAF5195733.1"/>
    <property type="molecule type" value="Genomic_DNA"/>
</dbReference>
<dbReference type="AlphaFoldDB" id="A0A7J6WFJ9"/>
<dbReference type="Proteomes" id="UP000554482">
    <property type="component" value="Unassembled WGS sequence"/>
</dbReference>
<reference evidence="1 2" key="1">
    <citation type="submission" date="2020-06" db="EMBL/GenBank/DDBJ databases">
        <title>Transcriptomic and genomic resources for Thalictrum thalictroides and T. hernandezii: Facilitating candidate gene discovery in an emerging model plant lineage.</title>
        <authorList>
            <person name="Arias T."/>
            <person name="Riano-Pachon D.M."/>
            <person name="Di Stilio V.S."/>
        </authorList>
    </citation>
    <scope>NUCLEOTIDE SEQUENCE [LARGE SCALE GENOMIC DNA]</scope>
    <source>
        <strain evidence="2">cv. WT478/WT964</strain>
        <tissue evidence="1">Leaves</tissue>
    </source>
</reference>
<keyword evidence="2" id="KW-1185">Reference proteome</keyword>
<organism evidence="1 2">
    <name type="scientific">Thalictrum thalictroides</name>
    <name type="common">Rue-anemone</name>
    <name type="synonym">Anemone thalictroides</name>
    <dbReference type="NCBI Taxonomy" id="46969"/>
    <lineage>
        <taxon>Eukaryota</taxon>
        <taxon>Viridiplantae</taxon>
        <taxon>Streptophyta</taxon>
        <taxon>Embryophyta</taxon>
        <taxon>Tracheophyta</taxon>
        <taxon>Spermatophyta</taxon>
        <taxon>Magnoliopsida</taxon>
        <taxon>Ranunculales</taxon>
        <taxon>Ranunculaceae</taxon>
        <taxon>Thalictroideae</taxon>
        <taxon>Thalictrum</taxon>
    </lineage>
</organism>